<evidence type="ECO:0000256" key="2">
    <source>
        <dbReference type="RuleBase" id="RU000461"/>
    </source>
</evidence>
<gene>
    <name evidence="4" type="ORF">GCM10009802_08680</name>
</gene>
<evidence type="ECO:0000256" key="1">
    <source>
        <dbReference type="ARBA" id="ARBA00010617"/>
    </source>
</evidence>
<comment type="similarity">
    <text evidence="1 2">Belongs to the cytochrome P450 family.</text>
</comment>
<keyword evidence="2" id="KW-0503">Monooxygenase</keyword>
<dbReference type="PRINTS" id="PR00359">
    <property type="entry name" value="BP450"/>
</dbReference>
<dbReference type="SUPFAM" id="SSF48264">
    <property type="entry name" value="Cytochrome P450"/>
    <property type="match status" value="1"/>
</dbReference>
<dbReference type="InterPro" id="IPR002397">
    <property type="entry name" value="Cyt_P450_B"/>
</dbReference>
<protein>
    <submittedName>
        <fullName evidence="4">Cytochrome P450</fullName>
    </submittedName>
</protein>
<sequence length="428" mass="45951">MNESTDRPGGPDLLELPLPKPGECPFGPPPEMAGLRERTPVVRVKCPTGLTAWLVTRYDDVREVLGDAERFSSRAGQAIHLMAHADPERPVGDLEFSRLDGADYQRFRRTIGPELSTAQRMAELRPMVQALVDERLDALAAAGPPADFYGDFAVPVTTAAIGGLVGVPYADRELFHNAAAVMFSGATSRADVLEAMRPLHEYLFTMVVTRRATPADDSLSRIIARSEASERPYTDVELVGICAALLVPGFDTSATVMAHGLLTLLAHPEELARLHAEPSLIPRAVEEIVRFLGGAPGIVRQATRDTEIGGHPVAGGDYVVLAMQAADRDTAAFPDPDRLDVGRRPNNHLGFGYGTHQCFGQQTARLELTVTLETLLRRVPSLRLAVPLEDVPFKTGSIVYGPAEVPVAWDAVLPVAAAGGRGTGPAGR</sequence>
<keyword evidence="2" id="KW-0560">Oxidoreductase</keyword>
<evidence type="ECO:0000313" key="5">
    <source>
        <dbReference type="Proteomes" id="UP001500443"/>
    </source>
</evidence>
<evidence type="ECO:0000256" key="3">
    <source>
        <dbReference type="SAM" id="MobiDB-lite"/>
    </source>
</evidence>
<dbReference type="InterPro" id="IPR017972">
    <property type="entry name" value="Cyt_P450_CS"/>
</dbReference>
<dbReference type="InterPro" id="IPR001128">
    <property type="entry name" value="Cyt_P450"/>
</dbReference>
<reference evidence="4 5" key="1">
    <citation type="journal article" date="2019" name="Int. J. Syst. Evol. Microbiol.">
        <title>The Global Catalogue of Microorganisms (GCM) 10K type strain sequencing project: providing services to taxonomists for standard genome sequencing and annotation.</title>
        <authorList>
            <consortium name="The Broad Institute Genomics Platform"/>
            <consortium name="The Broad Institute Genome Sequencing Center for Infectious Disease"/>
            <person name="Wu L."/>
            <person name="Ma J."/>
        </authorList>
    </citation>
    <scope>NUCLEOTIDE SEQUENCE [LARGE SCALE GENOMIC DNA]</scope>
    <source>
        <strain evidence="4 5">JCM 15481</strain>
    </source>
</reference>
<dbReference type="PANTHER" id="PTHR46696">
    <property type="entry name" value="P450, PUTATIVE (EUROFUNG)-RELATED"/>
    <property type="match status" value="1"/>
</dbReference>
<dbReference type="EMBL" id="BAAAPF010000011">
    <property type="protein sequence ID" value="GAA2111151.1"/>
    <property type="molecule type" value="Genomic_DNA"/>
</dbReference>
<organism evidence="4 5">
    <name type="scientific">Streptomyces synnematoformans</name>
    <dbReference type="NCBI Taxonomy" id="415721"/>
    <lineage>
        <taxon>Bacteria</taxon>
        <taxon>Bacillati</taxon>
        <taxon>Actinomycetota</taxon>
        <taxon>Actinomycetes</taxon>
        <taxon>Kitasatosporales</taxon>
        <taxon>Streptomycetaceae</taxon>
        <taxon>Streptomyces</taxon>
    </lineage>
</organism>
<dbReference type="Proteomes" id="UP001500443">
    <property type="component" value="Unassembled WGS sequence"/>
</dbReference>
<keyword evidence="2" id="KW-0479">Metal-binding</keyword>
<name>A0ABN2XF32_9ACTN</name>
<dbReference type="PANTHER" id="PTHR46696:SF1">
    <property type="entry name" value="CYTOCHROME P450 YJIB-RELATED"/>
    <property type="match status" value="1"/>
</dbReference>
<proteinExistence type="inferred from homology"/>
<dbReference type="CDD" id="cd11030">
    <property type="entry name" value="CYP105-like"/>
    <property type="match status" value="1"/>
</dbReference>
<dbReference type="InterPro" id="IPR036396">
    <property type="entry name" value="Cyt_P450_sf"/>
</dbReference>
<keyword evidence="2" id="KW-0408">Iron</keyword>
<evidence type="ECO:0000313" key="4">
    <source>
        <dbReference type="EMBL" id="GAA2111151.1"/>
    </source>
</evidence>
<feature type="compositionally biased region" description="Low complexity" evidence="3">
    <location>
        <begin position="8"/>
        <end position="17"/>
    </location>
</feature>
<keyword evidence="2" id="KW-0349">Heme</keyword>
<accession>A0ABN2XF32</accession>
<keyword evidence="5" id="KW-1185">Reference proteome</keyword>
<dbReference type="Gene3D" id="1.10.630.10">
    <property type="entry name" value="Cytochrome P450"/>
    <property type="match status" value="1"/>
</dbReference>
<dbReference type="PROSITE" id="PS00086">
    <property type="entry name" value="CYTOCHROME_P450"/>
    <property type="match status" value="1"/>
</dbReference>
<dbReference type="Pfam" id="PF00067">
    <property type="entry name" value="p450"/>
    <property type="match status" value="1"/>
</dbReference>
<comment type="caution">
    <text evidence="4">The sequence shown here is derived from an EMBL/GenBank/DDBJ whole genome shotgun (WGS) entry which is preliminary data.</text>
</comment>
<feature type="region of interest" description="Disordered" evidence="3">
    <location>
        <begin position="1"/>
        <end position="21"/>
    </location>
</feature>